<reference evidence="1 2" key="1">
    <citation type="submission" date="2015-07" db="EMBL/GenBank/DDBJ databases">
        <title>Complete genome sequence of Prevotella intermedia strain 17-2.</title>
        <authorList>
            <person name="Nambu T."/>
        </authorList>
    </citation>
    <scope>NUCLEOTIDE SEQUENCE [LARGE SCALE GENOMIC DNA]</scope>
    <source>
        <strain evidence="1 2">17-2</strain>
    </source>
</reference>
<protein>
    <submittedName>
        <fullName evidence="1">Predicted ATP-dependent endonuclease, OLD family</fullName>
    </submittedName>
</protein>
<proteinExistence type="predicted"/>
<evidence type="ECO:0000313" key="1">
    <source>
        <dbReference type="EMBL" id="BAR96669.1"/>
    </source>
</evidence>
<name>A0AAD1BJB0_PREIN</name>
<keyword evidence="1" id="KW-0378">Hydrolase</keyword>
<gene>
    <name evidence="1" type="ORF">PI172_1941</name>
</gene>
<evidence type="ECO:0000313" key="2">
    <source>
        <dbReference type="Proteomes" id="UP000067008"/>
    </source>
</evidence>
<dbReference type="AlphaFoldDB" id="A0AAD1BJB0"/>
<sequence length="91" mass="10332">MNPDIAEGLEVKIPEVKDLKWAELFKSVSIEGNDGIAMNKRGSGVRRLILLNFFRAKAEEKASRDNRTLITPLKSLKHHSIMSIKKFLLMP</sequence>
<dbReference type="GO" id="GO:0004519">
    <property type="term" value="F:endonuclease activity"/>
    <property type="evidence" value="ECO:0007669"/>
    <property type="project" value="UniProtKB-KW"/>
</dbReference>
<keyword evidence="1" id="KW-0255">Endonuclease</keyword>
<dbReference type="EMBL" id="AP014926">
    <property type="protein sequence ID" value="BAR96669.1"/>
    <property type="molecule type" value="Genomic_DNA"/>
</dbReference>
<accession>A0AAD1BJB0</accession>
<organism evidence="1 2">
    <name type="scientific">Prevotella intermedia</name>
    <dbReference type="NCBI Taxonomy" id="28131"/>
    <lineage>
        <taxon>Bacteria</taxon>
        <taxon>Pseudomonadati</taxon>
        <taxon>Bacteroidota</taxon>
        <taxon>Bacteroidia</taxon>
        <taxon>Bacteroidales</taxon>
        <taxon>Prevotellaceae</taxon>
        <taxon>Prevotella</taxon>
    </lineage>
</organism>
<dbReference type="Proteomes" id="UP000067008">
    <property type="component" value="Chromosome 1"/>
</dbReference>
<keyword evidence="1" id="KW-0540">Nuclease</keyword>